<protein>
    <submittedName>
        <fullName evidence="2">Uncharacterized protein</fullName>
    </submittedName>
</protein>
<keyword evidence="1" id="KW-1133">Transmembrane helix</keyword>
<keyword evidence="1" id="KW-0812">Transmembrane</keyword>
<name>A0AAN8FFA1_TRICO</name>
<feature type="transmembrane region" description="Helical" evidence="1">
    <location>
        <begin position="20"/>
        <end position="38"/>
    </location>
</feature>
<dbReference type="EMBL" id="WIXE01012376">
    <property type="protein sequence ID" value="KAK5975980.1"/>
    <property type="molecule type" value="Genomic_DNA"/>
</dbReference>
<keyword evidence="1" id="KW-0472">Membrane</keyword>
<keyword evidence="3" id="KW-1185">Reference proteome</keyword>
<proteinExistence type="predicted"/>
<accession>A0AAN8FFA1</accession>
<sequence length="108" mass="12190">MTSDTTSLDGWNYTLFFVETIMNAAYIPVFIIFFYICVAQKNLHVNFRATLFFVGVGNLIGAIHRLILVTARVCCIGRSDAPIAARFQFIYLHLDYLPVLSTQKSSFG</sequence>
<dbReference type="Proteomes" id="UP001331761">
    <property type="component" value="Unassembled WGS sequence"/>
</dbReference>
<evidence type="ECO:0000256" key="1">
    <source>
        <dbReference type="SAM" id="Phobius"/>
    </source>
</evidence>
<comment type="caution">
    <text evidence="2">The sequence shown here is derived from an EMBL/GenBank/DDBJ whole genome shotgun (WGS) entry which is preliminary data.</text>
</comment>
<reference evidence="2 3" key="1">
    <citation type="submission" date="2019-10" db="EMBL/GenBank/DDBJ databases">
        <title>Assembly and Annotation for the nematode Trichostrongylus colubriformis.</title>
        <authorList>
            <person name="Martin J."/>
        </authorList>
    </citation>
    <scope>NUCLEOTIDE SEQUENCE [LARGE SCALE GENOMIC DNA]</scope>
    <source>
        <strain evidence="2">G859</strain>
        <tissue evidence="2">Whole worm</tissue>
    </source>
</reference>
<evidence type="ECO:0000313" key="2">
    <source>
        <dbReference type="EMBL" id="KAK5975980.1"/>
    </source>
</evidence>
<gene>
    <name evidence="2" type="ORF">GCK32_008809</name>
</gene>
<dbReference type="AlphaFoldDB" id="A0AAN8FFA1"/>
<evidence type="ECO:0000313" key="3">
    <source>
        <dbReference type="Proteomes" id="UP001331761"/>
    </source>
</evidence>
<feature type="transmembrane region" description="Helical" evidence="1">
    <location>
        <begin position="50"/>
        <end position="68"/>
    </location>
</feature>
<organism evidence="2 3">
    <name type="scientific">Trichostrongylus colubriformis</name>
    <name type="common">Black scour worm</name>
    <dbReference type="NCBI Taxonomy" id="6319"/>
    <lineage>
        <taxon>Eukaryota</taxon>
        <taxon>Metazoa</taxon>
        <taxon>Ecdysozoa</taxon>
        <taxon>Nematoda</taxon>
        <taxon>Chromadorea</taxon>
        <taxon>Rhabditida</taxon>
        <taxon>Rhabditina</taxon>
        <taxon>Rhabditomorpha</taxon>
        <taxon>Strongyloidea</taxon>
        <taxon>Trichostrongylidae</taxon>
        <taxon>Trichostrongylus</taxon>
    </lineage>
</organism>